<keyword evidence="3" id="KW-0238">DNA-binding</keyword>
<feature type="transmembrane region" description="Helical" evidence="4">
    <location>
        <begin position="220"/>
        <end position="253"/>
    </location>
</feature>
<dbReference type="AlphaFoldDB" id="A0A6I1MJ79"/>
<dbReference type="SUPFAM" id="SSF52540">
    <property type="entry name" value="P-loop containing nucleoside triphosphate hydrolases"/>
    <property type="match status" value="1"/>
</dbReference>
<reference evidence="6 7" key="1">
    <citation type="submission" date="2019-10" db="EMBL/GenBank/DDBJ databases">
        <title>The Genome Sequence of Clostridium tarantellae Isolated from Fish Brain.</title>
        <authorList>
            <person name="Bano L."/>
            <person name="Kiel M."/>
            <person name="Sales G."/>
            <person name="Doxey A.C."/>
            <person name="Mansfield M.J."/>
            <person name="Schiavone M."/>
            <person name="Rossetto O."/>
            <person name="Pirazzini M."/>
            <person name="Dobrindt U."/>
            <person name="Montecucco C."/>
        </authorList>
    </citation>
    <scope>NUCLEOTIDE SEQUENCE [LARGE SCALE GENOMIC DNA]</scope>
    <source>
        <strain evidence="6 7">DSM 3997</strain>
    </source>
</reference>
<dbReference type="GO" id="GO:0140664">
    <property type="term" value="F:ATP-dependent DNA damage sensor activity"/>
    <property type="evidence" value="ECO:0007669"/>
    <property type="project" value="InterPro"/>
</dbReference>
<feature type="transmembrane region" description="Helical" evidence="4">
    <location>
        <begin position="26"/>
        <end position="46"/>
    </location>
</feature>
<dbReference type="InterPro" id="IPR000432">
    <property type="entry name" value="DNA_mismatch_repair_MutS_C"/>
</dbReference>
<dbReference type="Pfam" id="PF00488">
    <property type="entry name" value="MutS_V"/>
    <property type="match status" value="1"/>
</dbReference>
<dbReference type="CDD" id="cd03283">
    <property type="entry name" value="ABC_MutS-like"/>
    <property type="match status" value="1"/>
</dbReference>
<dbReference type="PANTHER" id="PTHR11361:SF99">
    <property type="entry name" value="DNA MISMATCH REPAIR PROTEIN"/>
    <property type="match status" value="1"/>
</dbReference>
<evidence type="ECO:0000313" key="6">
    <source>
        <dbReference type="EMBL" id="MPQ43586.1"/>
    </source>
</evidence>
<sequence length="596" mass="69433">MEKVIDIYEKKINHYKEQLEKLNKSYNVISILRLLTIVITAVFMYLAYKNSYILYLILVVFLGVILFLYLAKIHEGQYNKKVKISELVKINENEISRNNGKWKKFKDKGEEYLDLKHSFINDLDVFGKNSLFQWINTTKTIYGRSKLSALLKMKKLPNKDEVLNRQESLKELAEKLDFRQELIASLKVKKNNNDEESFLNQWVKNRNEKIFSLKVRLLKIILPVINFLILILVIANVITWHFIIISLIISFLFLRTINKEVLDGLLIFEELKYKIKSYVDSIELIEKENFKTESLNKLKSNFENNKKASEKLNDLQGITSWLYDRGNAFYIIFNTFLLWDYQMIYKLEKWRIANGDELINWLETLGEFEALISLSSLIYNNPNWCVPSITEDKHLEGTNVSHPILGESAVGNSFSITDKKRVLLITGSNMSGKSTFLRTVGFSVIMSYLGLNVRGESFCTPILNIYTCMRTADNLEESISSFYAEILRIKSIVEGSNRGEKILFLLDEIFKGTNSLDRHLGAEVLINQLLKGDTIGLVSTHDLELCEMESEDNRIGNYNFREYYENNKLRFDYKLRKGVSKTRNARYLMKMAGIDI</sequence>
<evidence type="ECO:0000256" key="3">
    <source>
        <dbReference type="ARBA" id="ARBA00023125"/>
    </source>
</evidence>
<dbReference type="SMART" id="SM00534">
    <property type="entry name" value="MUTSac"/>
    <property type="match status" value="1"/>
</dbReference>
<keyword evidence="4" id="KW-0812">Transmembrane</keyword>
<feature type="transmembrane region" description="Helical" evidence="4">
    <location>
        <begin position="52"/>
        <end position="71"/>
    </location>
</feature>
<dbReference type="GO" id="GO:0030983">
    <property type="term" value="F:mismatched DNA binding"/>
    <property type="evidence" value="ECO:0007669"/>
    <property type="project" value="InterPro"/>
</dbReference>
<dbReference type="InterPro" id="IPR017261">
    <property type="entry name" value="DNA_mismatch_repair_MutS/MSH"/>
</dbReference>
<dbReference type="GO" id="GO:0005829">
    <property type="term" value="C:cytosol"/>
    <property type="evidence" value="ECO:0007669"/>
    <property type="project" value="TreeGrafter"/>
</dbReference>
<evidence type="ECO:0000256" key="4">
    <source>
        <dbReference type="SAM" id="Phobius"/>
    </source>
</evidence>
<keyword evidence="2" id="KW-0067">ATP-binding</keyword>
<evidence type="ECO:0000259" key="5">
    <source>
        <dbReference type="SMART" id="SM00534"/>
    </source>
</evidence>
<dbReference type="SUPFAM" id="SSF48334">
    <property type="entry name" value="DNA repair protein MutS, domain III"/>
    <property type="match status" value="1"/>
</dbReference>
<evidence type="ECO:0000256" key="2">
    <source>
        <dbReference type="ARBA" id="ARBA00022840"/>
    </source>
</evidence>
<evidence type="ECO:0000256" key="1">
    <source>
        <dbReference type="ARBA" id="ARBA00022741"/>
    </source>
</evidence>
<dbReference type="OrthoDB" id="9802448at2"/>
<dbReference type="InterPro" id="IPR027417">
    <property type="entry name" value="P-loop_NTPase"/>
</dbReference>
<protein>
    <submittedName>
        <fullName evidence="6">DNA mismatch repair protein MutS</fullName>
    </submittedName>
</protein>
<accession>A0A6I1MJ79</accession>
<dbReference type="GO" id="GO:0005524">
    <property type="term" value="F:ATP binding"/>
    <property type="evidence" value="ECO:0007669"/>
    <property type="project" value="UniProtKB-KW"/>
</dbReference>
<dbReference type="PANTHER" id="PTHR11361">
    <property type="entry name" value="DNA MISMATCH REPAIR PROTEIN MUTS FAMILY MEMBER"/>
    <property type="match status" value="1"/>
</dbReference>
<feature type="domain" description="DNA mismatch repair proteins mutS family" evidence="5">
    <location>
        <begin position="420"/>
        <end position="595"/>
    </location>
</feature>
<keyword evidence="1" id="KW-0547">Nucleotide-binding</keyword>
<dbReference type="RefSeq" id="WP_152889252.1">
    <property type="nucleotide sequence ID" value="NZ_WHJC01000083.1"/>
</dbReference>
<gene>
    <name evidence="6" type="ORF">GBZ86_07425</name>
</gene>
<dbReference type="Gene3D" id="3.40.50.300">
    <property type="entry name" value="P-loop containing nucleotide triphosphate hydrolases"/>
    <property type="match status" value="1"/>
</dbReference>
<evidence type="ECO:0000313" key="7">
    <source>
        <dbReference type="Proteomes" id="UP000430345"/>
    </source>
</evidence>
<dbReference type="Proteomes" id="UP000430345">
    <property type="component" value="Unassembled WGS sequence"/>
</dbReference>
<dbReference type="GO" id="GO:0006298">
    <property type="term" value="P:mismatch repair"/>
    <property type="evidence" value="ECO:0007669"/>
    <property type="project" value="InterPro"/>
</dbReference>
<keyword evidence="7" id="KW-1185">Reference proteome</keyword>
<dbReference type="InterPro" id="IPR036187">
    <property type="entry name" value="DNA_mismatch_repair_MutS_sf"/>
</dbReference>
<comment type="caution">
    <text evidence="6">The sequence shown here is derived from an EMBL/GenBank/DDBJ whole genome shotgun (WGS) entry which is preliminary data.</text>
</comment>
<organism evidence="6 7">
    <name type="scientific">Clostridium tarantellae</name>
    <dbReference type="NCBI Taxonomy" id="39493"/>
    <lineage>
        <taxon>Bacteria</taxon>
        <taxon>Bacillati</taxon>
        <taxon>Bacillota</taxon>
        <taxon>Clostridia</taxon>
        <taxon>Eubacteriales</taxon>
        <taxon>Clostridiaceae</taxon>
        <taxon>Clostridium</taxon>
    </lineage>
</organism>
<dbReference type="EMBL" id="WHJC01000083">
    <property type="protein sequence ID" value="MPQ43586.1"/>
    <property type="molecule type" value="Genomic_DNA"/>
</dbReference>
<proteinExistence type="predicted"/>
<keyword evidence="4" id="KW-0472">Membrane</keyword>
<dbReference type="PIRSF" id="PIRSF037677">
    <property type="entry name" value="DNA_mis_repair_Msh6"/>
    <property type="match status" value="1"/>
</dbReference>
<dbReference type="InterPro" id="IPR045076">
    <property type="entry name" value="MutS"/>
</dbReference>
<name>A0A6I1MJ79_9CLOT</name>
<keyword evidence="4" id="KW-1133">Transmembrane helix</keyword>